<dbReference type="PANTHER" id="PTHR30160">
    <property type="entry name" value="TETRAACYLDISACCHARIDE 4'-KINASE-RELATED"/>
    <property type="match status" value="1"/>
</dbReference>
<dbReference type="Gene3D" id="3.40.50.2000">
    <property type="entry name" value="Glycogen Phosphorylase B"/>
    <property type="match status" value="2"/>
</dbReference>
<evidence type="ECO:0000313" key="4">
    <source>
        <dbReference type="Proteomes" id="UP000289455"/>
    </source>
</evidence>
<dbReference type="SUPFAM" id="SSF53756">
    <property type="entry name" value="UDP-Glycosyltransferase/glycogen phosphorylase"/>
    <property type="match status" value="1"/>
</dbReference>
<dbReference type="CDD" id="cd03789">
    <property type="entry name" value="GT9_LPS_heptosyltransferase"/>
    <property type="match status" value="1"/>
</dbReference>
<keyword evidence="2 3" id="KW-0808">Transferase</keyword>
<dbReference type="GO" id="GO:0008713">
    <property type="term" value="F:ADP-heptose-lipopolysaccharide heptosyltransferase activity"/>
    <property type="evidence" value="ECO:0007669"/>
    <property type="project" value="TreeGrafter"/>
</dbReference>
<dbReference type="PANTHER" id="PTHR30160:SF22">
    <property type="entry name" value="LIPOPOLYSACCHARIDE CORE BIOSYNTHESIS PROTEIN"/>
    <property type="match status" value="1"/>
</dbReference>
<dbReference type="Pfam" id="PF01075">
    <property type="entry name" value="Glyco_transf_9"/>
    <property type="match status" value="1"/>
</dbReference>
<gene>
    <name evidence="3" type="ORF">ESB04_10170</name>
</gene>
<proteinExistence type="predicted"/>
<reference evidence="3 4" key="1">
    <citation type="submission" date="2019-01" db="EMBL/GenBank/DDBJ databases">
        <title>Cytophagaceae bacterium strain CAR-16.</title>
        <authorList>
            <person name="Chen W.-M."/>
        </authorList>
    </citation>
    <scope>NUCLEOTIDE SEQUENCE [LARGE SCALE GENOMIC DNA]</scope>
    <source>
        <strain evidence="3 4">CAR-16</strain>
    </source>
</reference>
<dbReference type="Proteomes" id="UP000289455">
    <property type="component" value="Unassembled WGS sequence"/>
</dbReference>
<dbReference type="OrthoDB" id="9768048at2"/>
<evidence type="ECO:0000256" key="1">
    <source>
        <dbReference type="ARBA" id="ARBA00022676"/>
    </source>
</evidence>
<protein>
    <submittedName>
        <fullName evidence="3">Glycosyltransferase family 9 protein</fullName>
    </submittedName>
</protein>
<organism evidence="3 4">
    <name type="scientific">Aquirufa rosea</name>
    <dbReference type="NCBI Taxonomy" id="2509241"/>
    <lineage>
        <taxon>Bacteria</taxon>
        <taxon>Pseudomonadati</taxon>
        <taxon>Bacteroidota</taxon>
        <taxon>Cytophagia</taxon>
        <taxon>Cytophagales</taxon>
        <taxon>Flectobacillaceae</taxon>
        <taxon>Aquirufa</taxon>
    </lineage>
</organism>
<dbReference type="InterPro" id="IPR051199">
    <property type="entry name" value="LPS_LOS_Heptosyltrfase"/>
</dbReference>
<dbReference type="AlphaFoldDB" id="A0A4Q1BY01"/>
<keyword evidence="1" id="KW-0328">Glycosyltransferase</keyword>
<dbReference type="EMBL" id="SDHY01000006">
    <property type="protein sequence ID" value="RXK47596.1"/>
    <property type="molecule type" value="Genomic_DNA"/>
</dbReference>
<name>A0A4Q1BY01_9BACT</name>
<accession>A0A4Q1BY01</accession>
<dbReference type="GO" id="GO:0009244">
    <property type="term" value="P:lipopolysaccharide core region biosynthetic process"/>
    <property type="evidence" value="ECO:0007669"/>
    <property type="project" value="TreeGrafter"/>
</dbReference>
<comment type="caution">
    <text evidence="3">The sequence shown here is derived from an EMBL/GenBank/DDBJ whole genome shotgun (WGS) entry which is preliminary data.</text>
</comment>
<evidence type="ECO:0000256" key="2">
    <source>
        <dbReference type="ARBA" id="ARBA00022679"/>
    </source>
</evidence>
<dbReference type="InterPro" id="IPR002201">
    <property type="entry name" value="Glyco_trans_9"/>
</dbReference>
<dbReference type="GO" id="GO:0005829">
    <property type="term" value="C:cytosol"/>
    <property type="evidence" value="ECO:0007669"/>
    <property type="project" value="TreeGrafter"/>
</dbReference>
<dbReference type="RefSeq" id="WP_129027636.1">
    <property type="nucleotide sequence ID" value="NZ_SDHY01000006.1"/>
</dbReference>
<sequence length="321" mass="36877">MNKILCIRFSSLGDIVLTTPIIRTLKTRYPNAQIHVATKQSYANLWQGNPYVHQVHCYQDNLWKLASELRNEGFDAVIDLHKNIRSHLLCFLLGKIPYQIDKFTRERKLLVKKKINYLPKKHLVDRYFDSLKKLDIRSDGQGLDFFIPKGQELNPKEWGIEGKYIVYAIGAQYTTKVLSYPKMIELCDRIQGKLVLIGDAWDEHFAYRLQTLFPEKVINMCNRTSVAGSASLMKQAEFVIAHDSSMMHIAAALKKKLFVLWGATHSDFGFYPYQTEYTSVEMSSLDCRPCSTQGTNYCPLGHFDCLNKVSLEPIISASQHI</sequence>
<keyword evidence="4" id="KW-1185">Reference proteome</keyword>
<evidence type="ECO:0000313" key="3">
    <source>
        <dbReference type="EMBL" id="RXK47596.1"/>
    </source>
</evidence>